<keyword evidence="1" id="KW-0808">Transferase</keyword>
<dbReference type="InterPro" id="IPR006813">
    <property type="entry name" value="Glyco_trans_17"/>
</dbReference>
<dbReference type="GO" id="GO:0003830">
    <property type="term" value="F:beta-1,4-mannosylglycoprotein 4-beta-N-acetylglucosaminyltransferase activity"/>
    <property type="evidence" value="ECO:0007669"/>
    <property type="project" value="InterPro"/>
</dbReference>
<name>A0AAE2ZYQ7_9FIRM</name>
<gene>
    <name evidence="1" type="ORF">LKD75_10110</name>
</gene>
<reference evidence="1 2" key="1">
    <citation type="submission" date="2021-10" db="EMBL/GenBank/DDBJ databases">
        <title>Anaerobic single-cell dispensing facilitates the cultivation of human gut bacteria.</title>
        <authorList>
            <person name="Afrizal A."/>
        </authorList>
    </citation>
    <scope>NUCLEOTIDE SEQUENCE [LARGE SCALE GENOMIC DNA]</scope>
    <source>
        <strain evidence="1 2">CLA-AA-H273</strain>
    </source>
</reference>
<protein>
    <submittedName>
        <fullName evidence="1">Glycosyl transferase GT17 family protein</fullName>
    </submittedName>
</protein>
<dbReference type="GO" id="GO:0016020">
    <property type="term" value="C:membrane"/>
    <property type="evidence" value="ECO:0007669"/>
    <property type="project" value="InterPro"/>
</dbReference>
<dbReference type="Proteomes" id="UP001197795">
    <property type="component" value="Unassembled WGS sequence"/>
</dbReference>
<dbReference type="PANTHER" id="PTHR12224">
    <property type="entry name" value="BETA-1,4-MANNOSYL-GLYCOPROTEIN BETA-1,4-N-ACETYLGLUCOSAMINYL-TRANSFERASE"/>
    <property type="match status" value="1"/>
</dbReference>
<dbReference type="RefSeq" id="WP_227733381.1">
    <property type="nucleotide sequence ID" value="NZ_JAJEPV010000022.1"/>
</dbReference>
<sequence length="283" mass="33345">MIYDCFMFFDELDLLEIRMNILDPVVDFFVVTEATTTQMGQPKKMYFAENMSRFEKFKDKIIYNPVDMGNIFFENQWSREVYQKNHCIDGLAKANSTDLVIFSDLDEIPNPRTLKKVIDNFDSEKIYHFAQEMYYFFINYKNVDGTLLSSTGEFPGINEPKWLGTKVCTYKMAKEYGLDALRHKEMITNNENAIRVADGGWHFTYMGGTKSSVQTRIKKKLGAFSHAEFNRWRYYNPINIYLSILRGKDLLGRGARFKKVSIDDTYPSWLVEHYKEYPHLILR</sequence>
<proteinExistence type="predicted"/>
<dbReference type="GO" id="GO:0006044">
    <property type="term" value="P:N-acetylglucosamine metabolic process"/>
    <property type="evidence" value="ECO:0007669"/>
    <property type="project" value="TreeGrafter"/>
</dbReference>
<evidence type="ECO:0000313" key="2">
    <source>
        <dbReference type="Proteomes" id="UP001197795"/>
    </source>
</evidence>
<evidence type="ECO:0000313" key="1">
    <source>
        <dbReference type="EMBL" id="MCC2119937.1"/>
    </source>
</evidence>
<dbReference type="PANTHER" id="PTHR12224:SF0">
    <property type="entry name" value="BETA-1,4-MANNOSYL-GLYCOPROTEIN 4-BETA-N-ACETYLGLUCOSAMINYLTRANSFERASE"/>
    <property type="match status" value="1"/>
</dbReference>
<dbReference type="EMBL" id="JAJEPV010000022">
    <property type="protein sequence ID" value="MCC2119937.1"/>
    <property type="molecule type" value="Genomic_DNA"/>
</dbReference>
<accession>A0AAE2ZYQ7</accession>
<organism evidence="1 2">
    <name type="scientific">Waltera acetigignens</name>
    <dbReference type="NCBI Taxonomy" id="2981769"/>
    <lineage>
        <taxon>Bacteria</taxon>
        <taxon>Bacillati</taxon>
        <taxon>Bacillota</taxon>
        <taxon>Clostridia</taxon>
        <taxon>Lachnospirales</taxon>
        <taxon>Lachnospiraceae</taxon>
        <taxon>Waltera</taxon>
    </lineage>
</organism>
<dbReference type="AlphaFoldDB" id="A0AAE2ZYQ7"/>
<keyword evidence="2" id="KW-1185">Reference proteome</keyword>
<dbReference type="Pfam" id="PF04724">
    <property type="entry name" value="Glyco_transf_17"/>
    <property type="match status" value="1"/>
</dbReference>
<comment type="caution">
    <text evidence="1">The sequence shown here is derived from an EMBL/GenBank/DDBJ whole genome shotgun (WGS) entry which is preliminary data.</text>
</comment>